<comment type="subcellular location">
    <subcellularLocation>
        <location evidence="1">Endoplasmic reticulum membrane</location>
        <topology evidence="1">Multi-pass membrane protein</topology>
    </subcellularLocation>
</comment>
<accession>A0A6L2PFI9</accession>
<dbReference type="InterPro" id="IPR007070">
    <property type="entry name" value="GPI_EtnP_transferase_1"/>
</dbReference>
<dbReference type="GO" id="GO:0006506">
    <property type="term" value="P:GPI anchor biosynthetic process"/>
    <property type="evidence" value="ECO:0007669"/>
    <property type="project" value="UniProtKB-UniPathway"/>
</dbReference>
<dbReference type="PANTHER" id="PTHR12250">
    <property type="entry name" value="PHOSPHATIDYLINOSITOL GLYCAN, CLASS N"/>
    <property type="match status" value="1"/>
</dbReference>
<dbReference type="InterPro" id="IPR002591">
    <property type="entry name" value="Phosphodiest/P_Trfase"/>
</dbReference>
<feature type="non-terminal residue" evidence="2">
    <location>
        <position position="193"/>
    </location>
</feature>
<evidence type="ECO:0000256" key="1">
    <source>
        <dbReference type="RuleBase" id="RU367138"/>
    </source>
</evidence>
<evidence type="ECO:0000313" key="3">
    <source>
        <dbReference type="Proteomes" id="UP000502823"/>
    </source>
</evidence>
<comment type="pathway">
    <text evidence="1">Glycolipid biosynthesis; glycosylphosphatidylinositol-anchor biosynthesis.</text>
</comment>
<evidence type="ECO:0000313" key="2">
    <source>
        <dbReference type="EMBL" id="GFG31224.1"/>
    </source>
</evidence>
<dbReference type="AlphaFoldDB" id="A0A6L2PFI9"/>
<keyword evidence="1" id="KW-0808">Transferase</keyword>
<dbReference type="GO" id="GO:0051377">
    <property type="term" value="F:mannose-ethanolamine phosphotransferase activity"/>
    <property type="evidence" value="ECO:0007669"/>
    <property type="project" value="UniProtKB-UniRule"/>
</dbReference>
<dbReference type="InParanoid" id="A0A6L2PFI9"/>
<dbReference type="EC" id="2.-.-.-" evidence="1"/>
<name>A0A6L2PFI9_COPFO</name>
<dbReference type="PANTHER" id="PTHR12250:SF0">
    <property type="entry name" value="GPI ETHANOLAMINE PHOSPHATE TRANSFERASE 1"/>
    <property type="match status" value="1"/>
</dbReference>
<dbReference type="Pfam" id="PF01663">
    <property type="entry name" value="Phosphodiest"/>
    <property type="match status" value="1"/>
</dbReference>
<protein>
    <recommendedName>
        <fullName evidence="1">GPI ethanolamine phosphate transferase 1</fullName>
        <ecNumber evidence="1">2.-.-.-</ecNumber>
    </recommendedName>
</protein>
<comment type="function">
    <text evidence="1">Ethanolamine phosphate transferase involved in glycosylphosphatidylinositol-anchor biosynthesis. Transfers ethanolamine phosphate to the first alpha-1,4-linked mannose of the glycosylphosphatidylinositol precursor of GPI-anchor.</text>
</comment>
<gene>
    <name evidence="2" type="ORF">Cfor_09650</name>
</gene>
<dbReference type="GO" id="GO:0005789">
    <property type="term" value="C:endoplasmic reticulum membrane"/>
    <property type="evidence" value="ECO:0007669"/>
    <property type="project" value="UniProtKB-SubCell"/>
</dbReference>
<comment type="similarity">
    <text evidence="1">Belongs to the PIGG/PIGN/PIGO family. PIGN subfamily.</text>
</comment>
<dbReference type="Proteomes" id="UP000502823">
    <property type="component" value="Unassembled WGS sequence"/>
</dbReference>
<dbReference type="OrthoDB" id="2748310at2759"/>
<dbReference type="EMBL" id="BLKM01000288">
    <property type="protein sequence ID" value="GFG31224.1"/>
    <property type="molecule type" value="Genomic_DNA"/>
</dbReference>
<dbReference type="UniPathway" id="UPA00196"/>
<keyword evidence="1" id="KW-0337">GPI-anchor biosynthesis</keyword>
<keyword evidence="1" id="KW-0256">Endoplasmic reticulum</keyword>
<proteinExistence type="inferred from homology"/>
<keyword evidence="3" id="KW-1185">Reference proteome</keyword>
<organism evidence="2 3">
    <name type="scientific">Coptotermes formosanus</name>
    <name type="common">Formosan subterranean termite</name>
    <dbReference type="NCBI Taxonomy" id="36987"/>
    <lineage>
        <taxon>Eukaryota</taxon>
        <taxon>Metazoa</taxon>
        <taxon>Ecdysozoa</taxon>
        <taxon>Arthropoda</taxon>
        <taxon>Hexapoda</taxon>
        <taxon>Insecta</taxon>
        <taxon>Pterygota</taxon>
        <taxon>Neoptera</taxon>
        <taxon>Polyneoptera</taxon>
        <taxon>Dictyoptera</taxon>
        <taxon>Blattodea</taxon>
        <taxon>Blattoidea</taxon>
        <taxon>Termitoidae</taxon>
        <taxon>Rhinotermitidae</taxon>
        <taxon>Coptotermes</taxon>
    </lineage>
</organism>
<dbReference type="Gene3D" id="3.40.720.10">
    <property type="entry name" value="Alkaline Phosphatase, subunit A"/>
    <property type="match status" value="1"/>
</dbReference>
<dbReference type="InterPro" id="IPR017850">
    <property type="entry name" value="Alkaline_phosphatase_core_sf"/>
</dbReference>
<sequence length="193" mass="21611">MISTAGVDIAEFSETGAKSRMICLAAGWKENPVEFDSVFNESQYAWSWGSPDILPMFAKDTYGPEVEDFSGRRSTTGLDSWVFNKVEGFLEYAKTNATLNENLHQDKIIFFLHLLGLNTAGHTHKPYSVAYKENIRVVDTGVKEIEEMVEEFYQHDKEMAYIITADHGMTDWGSHGAGDKSETVMPLVIWGAG</sequence>
<dbReference type="SUPFAM" id="SSF53649">
    <property type="entry name" value="Alkaline phosphatase-like"/>
    <property type="match status" value="1"/>
</dbReference>
<reference evidence="3" key="1">
    <citation type="submission" date="2020-01" db="EMBL/GenBank/DDBJ databases">
        <title>Draft genome sequence of the Termite Coptotermes fromosanus.</title>
        <authorList>
            <person name="Itakura S."/>
            <person name="Yosikawa Y."/>
            <person name="Umezawa K."/>
        </authorList>
    </citation>
    <scope>NUCLEOTIDE SEQUENCE [LARGE SCALE GENOMIC DNA]</scope>
</reference>
<comment type="caution">
    <text evidence="2">The sequence shown here is derived from an EMBL/GenBank/DDBJ whole genome shotgun (WGS) entry which is preliminary data.</text>
</comment>